<keyword evidence="3 6" id="KW-0812">Transmembrane</keyword>
<organism evidence="8 9">
    <name type="scientific">Vallitalea longa</name>
    <dbReference type="NCBI Taxonomy" id="2936439"/>
    <lineage>
        <taxon>Bacteria</taxon>
        <taxon>Bacillati</taxon>
        <taxon>Bacillota</taxon>
        <taxon>Clostridia</taxon>
        <taxon>Lachnospirales</taxon>
        <taxon>Vallitaleaceae</taxon>
        <taxon>Vallitalea</taxon>
    </lineage>
</organism>
<evidence type="ECO:0000256" key="2">
    <source>
        <dbReference type="ARBA" id="ARBA00022475"/>
    </source>
</evidence>
<evidence type="ECO:0000256" key="3">
    <source>
        <dbReference type="ARBA" id="ARBA00022692"/>
    </source>
</evidence>
<protein>
    <submittedName>
        <fullName evidence="8">Transport permease YfiM</fullName>
    </submittedName>
</protein>
<reference evidence="8" key="1">
    <citation type="submission" date="2022-06" db="EMBL/GenBank/DDBJ databases">
        <title>Vallitalea longa sp. nov., an anaerobic bacterium isolated from marine sediment.</title>
        <authorList>
            <person name="Hirano S."/>
            <person name="Terahara T."/>
            <person name="Mori K."/>
            <person name="Hamada M."/>
            <person name="Matsumoto R."/>
            <person name="Kobayashi T."/>
        </authorList>
    </citation>
    <scope>NUCLEOTIDE SEQUENCE</scope>
    <source>
        <strain evidence="8">SH18-1</strain>
    </source>
</reference>
<dbReference type="RefSeq" id="WP_281815453.1">
    <property type="nucleotide sequence ID" value="NZ_BRLB01000005.1"/>
</dbReference>
<dbReference type="AlphaFoldDB" id="A0A9W5YD87"/>
<evidence type="ECO:0000256" key="1">
    <source>
        <dbReference type="ARBA" id="ARBA00004651"/>
    </source>
</evidence>
<comment type="subcellular location">
    <subcellularLocation>
        <location evidence="1">Cell membrane</location>
        <topology evidence="1">Multi-pass membrane protein</topology>
    </subcellularLocation>
</comment>
<feature type="domain" description="ABC-2 type transporter transmembrane" evidence="7">
    <location>
        <begin position="18"/>
        <end position="437"/>
    </location>
</feature>
<sequence>MKLIYIISKDIKKIIYDKKLLAIIILMPIVLMTILGFSLSNMFGDSESSIGSVNVAVVKKYNVEEDIERFQETMKNGIFANGIDEKSRKSLLSIGDDYNVENIFFEFLDSDGVKKLMSYSIEDEENAKAMLEEEQIDAVVILPENYIYNTYMNYILPIRNIVDIEVIKHTDSYIRGSVVEEIISGFSETMNNYCLDKEVFTDQVQRLSNMETAFEGIEYLMEQLNDKVSDNYSIERITVEGKKNITSFQYYAVAMMAMFILYSASNGGRLLLEEKDNITYQRNRVAGVPLSKIMVSNFSMIFVISMLQSLVMILYSSIILKIDWGDIGLVLLTVISSSVAIGGLGIFISTITLIAGNYKFANVFELGIIQFLALIGGSFVPVETLPAFMNKLSYLSTSGVVIKIYTGIMRNNKFIDMLSNYAILVSTGAIFIIISAIIINTRREAI</sequence>
<feature type="transmembrane region" description="Helical" evidence="6">
    <location>
        <begin position="421"/>
        <end position="439"/>
    </location>
</feature>
<dbReference type="GO" id="GO:0140359">
    <property type="term" value="F:ABC-type transporter activity"/>
    <property type="evidence" value="ECO:0007669"/>
    <property type="project" value="InterPro"/>
</dbReference>
<keyword evidence="5 6" id="KW-0472">Membrane</keyword>
<feature type="transmembrane region" description="Helical" evidence="6">
    <location>
        <begin position="327"/>
        <end position="348"/>
    </location>
</feature>
<evidence type="ECO:0000256" key="4">
    <source>
        <dbReference type="ARBA" id="ARBA00022989"/>
    </source>
</evidence>
<accession>A0A9W5YD87</accession>
<dbReference type="PANTHER" id="PTHR30294">
    <property type="entry name" value="MEMBRANE COMPONENT OF ABC TRANSPORTER YHHJ-RELATED"/>
    <property type="match status" value="1"/>
</dbReference>
<feature type="transmembrane region" description="Helical" evidence="6">
    <location>
        <begin position="293"/>
        <end position="315"/>
    </location>
</feature>
<proteinExistence type="predicted"/>
<dbReference type="InterPro" id="IPR051449">
    <property type="entry name" value="ABC-2_transporter_component"/>
</dbReference>
<dbReference type="PANTHER" id="PTHR30294:SF48">
    <property type="entry name" value="LINEARMYCIN RESISTANCE PERMEASE PROTEIN LNRM"/>
    <property type="match status" value="1"/>
</dbReference>
<feature type="transmembrane region" description="Helical" evidence="6">
    <location>
        <begin position="20"/>
        <end position="39"/>
    </location>
</feature>
<evidence type="ECO:0000313" key="9">
    <source>
        <dbReference type="Proteomes" id="UP001144256"/>
    </source>
</evidence>
<keyword evidence="9" id="KW-1185">Reference proteome</keyword>
<feature type="transmembrane region" description="Helical" evidence="6">
    <location>
        <begin position="360"/>
        <end position="380"/>
    </location>
</feature>
<dbReference type="Pfam" id="PF12698">
    <property type="entry name" value="ABC2_membrane_3"/>
    <property type="match status" value="1"/>
</dbReference>
<name>A0A9W5YD87_9FIRM</name>
<dbReference type="GO" id="GO:0005886">
    <property type="term" value="C:plasma membrane"/>
    <property type="evidence" value="ECO:0007669"/>
    <property type="project" value="UniProtKB-SubCell"/>
</dbReference>
<keyword evidence="2" id="KW-1003">Cell membrane</keyword>
<evidence type="ECO:0000313" key="8">
    <source>
        <dbReference type="EMBL" id="GKX29784.1"/>
    </source>
</evidence>
<dbReference type="EMBL" id="BRLB01000005">
    <property type="protein sequence ID" value="GKX29784.1"/>
    <property type="molecule type" value="Genomic_DNA"/>
</dbReference>
<dbReference type="InterPro" id="IPR013525">
    <property type="entry name" value="ABC2_TM"/>
</dbReference>
<feature type="transmembrane region" description="Helical" evidence="6">
    <location>
        <begin position="250"/>
        <end position="272"/>
    </location>
</feature>
<keyword evidence="4 6" id="KW-1133">Transmembrane helix</keyword>
<evidence type="ECO:0000256" key="6">
    <source>
        <dbReference type="SAM" id="Phobius"/>
    </source>
</evidence>
<gene>
    <name evidence="8" type="primary">yfiM</name>
    <name evidence="8" type="ORF">SH1V18_22640</name>
</gene>
<comment type="caution">
    <text evidence="8">The sequence shown here is derived from an EMBL/GenBank/DDBJ whole genome shotgun (WGS) entry which is preliminary data.</text>
</comment>
<evidence type="ECO:0000256" key="5">
    <source>
        <dbReference type="ARBA" id="ARBA00023136"/>
    </source>
</evidence>
<dbReference type="Proteomes" id="UP001144256">
    <property type="component" value="Unassembled WGS sequence"/>
</dbReference>
<evidence type="ECO:0000259" key="7">
    <source>
        <dbReference type="Pfam" id="PF12698"/>
    </source>
</evidence>